<keyword evidence="1 3" id="KW-0547">Nucleotide-binding</keyword>
<evidence type="ECO:0000256" key="1">
    <source>
        <dbReference type="ARBA" id="ARBA00022741"/>
    </source>
</evidence>
<comment type="caution">
    <text evidence="5">The sequence shown here is derived from an EMBL/GenBank/DDBJ whole genome shotgun (WGS) entry which is preliminary data.</text>
</comment>
<dbReference type="GO" id="GO:0051707">
    <property type="term" value="P:response to other organism"/>
    <property type="evidence" value="ECO:0007669"/>
    <property type="project" value="UniProtKB-ARBA"/>
</dbReference>
<accession>A0AAN8Y329</accession>
<evidence type="ECO:0000256" key="3">
    <source>
        <dbReference type="PROSITE-ProRule" id="PRU10141"/>
    </source>
</evidence>
<dbReference type="SUPFAM" id="SSF56112">
    <property type="entry name" value="Protein kinase-like (PK-like)"/>
    <property type="match status" value="1"/>
</dbReference>
<evidence type="ECO:0000313" key="6">
    <source>
        <dbReference type="Proteomes" id="UP001371456"/>
    </source>
</evidence>
<protein>
    <recommendedName>
        <fullName evidence="4">Protein kinase domain-containing protein</fullName>
    </recommendedName>
</protein>
<dbReference type="InterPro" id="IPR011009">
    <property type="entry name" value="Kinase-like_dom_sf"/>
</dbReference>
<feature type="domain" description="Protein kinase" evidence="4">
    <location>
        <begin position="41"/>
        <end position="110"/>
    </location>
</feature>
<dbReference type="InterPro" id="IPR000719">
    <property type="entry name" value="Prot_kinase_dom"/>
</dbReference>
<organism evidence="5 6">
    <name type="scientific">Solanum bulbocastanum</name>
    <name type="common">Wild potato</name>
    <dbReference type="NCBI Taxonomy" id="147425"/>
    <lineage>
        <taxon>Eukaryota</taxon>
        <taxon>Viridiplantae</taxon>
        <taxon>Streptophyta</taxon>
        <taxon>Embryophyta</taxon>
        <taxon>Tracheophyta</taxon>
        <taxon>Spermatophyta</taxon>
        <taxon>Magnoliopsida</taxon>
        <taxon>eudicotyledons</taxon>
        <taxon>Gunneridae</taxon>
        <taxon>Pentapetalae</taxon>
        <taxon>asterids</taxon>
        <taxon>lamiids</taxon>
        <taxon>Solanales</taxon>
        <taxon>Solanaceae</taxon>
        <taxon>Solanoideae</taxon>
        <taxon>Solaneae</taxon>
        <taxon>Solanum</taxon>
    </lineage>
</organism>
<dbReference type="GO" id="GO:0004672">
    <property type="term" value="F:protein kinase activity"/>
    <property type="evidence" value="ECO:0007669"/>
    <property type="project" value="InterPro"/>
</dbReference>
<dbReference type="EMBL" id="JBANQN010000010">
    <property type="protein sequence ID" value="KAK6777835.1"/>
    <property type="molecule type" value="Genomic_DNA"/>
</dbReference>
<evidence type="ECO:0000259" key="4">
    <source>
        <dbReference type="PROSITE" id="PS50011"/>
    </source>
</evidence>
<dbReference type="AlphaFoldDB" id="A0AAN8Y329"/>
<dbReference type="InterPro" id="IPR017441">
    <property type="entry name" value="Protein_kinase_ATP_BS"/>
</dbReference>
<dbReference type="PROSITE" id="PS50011">
    <property type="entry name" value="PROTEIN_KINASE_DOM"/>
    <property type="match status" value="1"/>
</dbReference>
<name>A0AAN8Y329_SOLBU</name>
<dbReference type="Pfam" id="PF07714">
    <property type="entry name" value="PK_Tyr_Ser-Thr"/>
    <property type="match status" value="1"/>
</dbReference>
<reference evidence="5 6" key="1">
    <citation type="submission" date="2024-02" db="EMBL/GenBank/DDBJ databases">
        <title>de novo genome assembly of Solanum bulbocastanum strain 11H21.</title>
        <authorList>
            <person name="Hosaka A.J."/>
        </authorList>
    </citation>
    <scope>NUCLEOTIDE SEQUENCE [LARGE SCALE GENOMIC DNA]</scope>
    <source>
        <tissue evidence="5">Young leaves</tissue>
    </source>
</reference>
<proteinExistence type="predicted"/>
<dbReference type="InterPro" id="IPR001245">
    <property type="entry name" value="Ser-Thr/Tyr_kinase_cat_dom"/>
</dbReference>
<keyword evidence="6" id="KW-1185">Reference proteome</keyword>
<dbReference type="Gene3D" id="3.30.200.20">
    <property type="entry name" value="Phosphorylase Kinase, domain 1"/>
    <property type="match status" value="1"/>
</dbReference>
<keyword evidence="2 3" id="KW-0067">ATP-binding</keyword>
<sequence length="110" mass="12682">MRKDEDEVDDTIDGSMTNEFQRSIAPKKFLYIELVRCTNNFLREEMVGQGGFGGVYKGYIRESNSYIVVKMVSRESKKGIKEYASKVRIISPLRHKHFVQLIGCGRKSIE</sequence>
<dbReference type="PROSITE" id="PS00107">
    <property type="entry name" value="PROTEIN_KINASE_ATP"/>
    <property type="match status" value="1"/>
</dbReference>
<feature type="binding site" evidence="3">
    <location>
        <position position="70"/>
    </location>
    <ligand>
        <name>ATP</name>
        <dbReference type="ChEBI" id="CHEBI:30616"/>
    </ligand>
</feature>
<gene>
    <name evidence="5" type="ORF">RDI58_024553</name>
</gene>
<evidence type="ECO:0000313" key="5">
    <source>
        <dbReference type="EMBL" id="KAK6777835.1"/>
    </source>
</evidence>
<dbReference type="Proteomes" id="UP001371456">
    <property type="component" value="Unassembled WGS sequence"/>
</dbReference>
<dbReference type="GO" id="GO:0005524">
    <property type="term" value="F:ATP binding"/>
    <property type="evidence" value="ECO:0007669"/>
    <property type="project" value="UniProtKB-UniRule"/>
</dbReference>
<dbReference type="PANTHER" id="PTHR27007">
    <property type="match status" value="1"/>
</dbReference>
<evidence type="ECO:0000256" key="2">
    <source>
        <dbReference type="ARBA" id="ARBA00022840"/>
    </source>
</evidence>
<dbReference type="InterPro" id="IPR050528">
    <property type="entry name" value="L-type_Lectin-RKs"/>
</dbReference>